<evidence type="ECO:0000313" key="1">
    <source>
        <dbReference type="EMBL" id="KAI0055023.1"/>
    </source>
</evidence>
<reference evidence="1" key="2">
    <citation type="journal article" date="2022" name="New Phytol.">
        <title>Evolutionary transition to the ectomycorrhizal habit in the genomes of a hyperdiverse lineage of mushroom-forming fungi.</title>
        <authorList>
            <person name="Looney B."/>
            <person name="Miyauchi S."/>
            <person name="Morin E."/>
            <person name="Drula E."/>
            <person name="Courty P.E."/>
            <person name="Kohler A."/>
            <person name="Kuo A."/>
            <person name="LaButti K."/>
            <person name="Pangilinan J."/>
            <person name="Lipzen A."/>
            <person name="Riley R."/>
            <person name="Andreopoulos W."/>
            <person name="He G."/>
            <person name="Johnson J."/>
            <person name="Nolan M."/>
            <person name="Tritt A."/>
            <person name="Barry K.W."/>
            <person name="Grigoriev I.V."/>
            <person name="Nagy L.G."/>
            <person name="Hibbett D."/>
            <person name="Henrissat B."/>
            <person name="Matheny P.B."/>
            <person name="Labbe J."/>
            <person name="Martin F.M."/>
        </authorList>
    </citation>
    <scope>NUCLEOTIDE SEQUENCE</scope>
    <source>
        <strain evidence="1">HHB10654</strain>
    </source>
</reference>
<gene>
    <name evidence="1" type="ORF">BV25DRAFT_1922159</name>
</gene>
<evidence type="ECO:0000313" key="2">
    <source>
        <dbReference type="Proteomes" id="UP000814140"/>
    </source>
</evidence>
<dbReference type="EMBL" id="MU277318">
    <property type="protein sequence ID" value="KAI0055023.1"/>
    <property type="molecule type" value="Genomic_DNA"/>
</dbReference>
<protein>
    <submittedName>
        <fullName evidence="1">Uncharacterized protein</fullName>
    </submittedName>
</protein>
<comment type="caution">
    <text evidence="1">The sequence shown here is derived from an EMBL/GenBank/DDBJ whole genome shotgun (WGS) entry which is preliminary data.</text>
</comment>
<sequence>MSHSIIVDETEEDRSFPPELLTEFFKPWASDASDEPATDDGGNEVVDSLTSSIDVLSVSSAASSDGSPERLANAELPRPIDDKYYAVFVGRKIGVMAHLWEAKAAIRGIDGGLYISYATRDDAAKNFDAAKAQGVTVLVQNSALKPHGKALRPTFPALVTRHHKISRPHPSPSPAKPSQSLSRVAPDKPQPVAGPSGIPPPRMAVGPLGFGPLITQENAHFLTYEKVSEDTREPTRGPRPSWISAHIPHRIQECHRFEQYGVAYASKDWNGYRAYAVIRGTRPGIYETEAECHAVVKGVPFSYHKAFSSYRNAVTFFLIAYYDRRVYFVYSE</sequence>
<dbReference type="Proteomes" id="UP000814140">
    <property type="component" value="Unassembled WGS sequence"/>
</dbReference>
<reference evidence="1" key="1">
    <citation type="submission" date="2021-03" db="EMBL/GenBank/DDBJ databases">
        <authorList>
            <consortium name="DOE Joint Genome Institute"/>
            <person name="Ahrendt S."/>
            <person name="Looney B.P."/>
            <person name="Miyauchi S."/>
            <person name="Morin E."/>
            <person name="Drula E."/>
            <person name="Courty P.E."/>
            <person name="Chicoki N."/>
            <person name="Fauchery L."/>
            <person name="Kohler A."/>
            <person name="Kuo A."/>
            <person name="Labutti K."/>
            <person name="Pangilinan J."/>
            <person name="Lipzen A."/>
            <person name="Riley R."/>
            <person name="Andreopoulos W."/>
            <person name="He G."/>
            <person name="Johnson J."/>
            <person name="Barry K.W."/>
            <person name="Grigoriev I.V."/>
            <person name="Nagy L."/>
            <person name="Hibbett D."/>
            <person name="Henrissat B."/>
            <person name="Matheny P.B."/>
            <person name="Labbe J."/>
            <person name="Martin F."/>
        </authorList>
    </citation>
    <scope>NUCLEOTIDE SEQUENCE</scope>
    <source>
        <strain evidence="1">HHB10654</strain>
    </source>
</reference>
<name>A0ACB8SFJ1_9AGAM</name>
<organism evidence="1 2">
    <name type="scientific">Artomyces pyxidatus</name>
    <dbReference type="NCBI Taxonomy" id="48021"/>
    <lineage>
        <taxon>Eukaryota</taxon>
        <taxon>Fungi</taxon>
        <taxon>Dikarya</taxon>
        <taxon>Basidiomycota</taxon>
        <taxon>Agaricomycotina</taxon>
        <taxon>Agaricomycetes</taxon>
        <taxon>Russulales</taxon>
        <taxon>Auriscalpiaceae</taxon>
        <taxon>Artomyces</taxon>
    </lineage>
</organism>
<accession>A0ACB8SFJ1</accession>
<keyword evidence="2" id="KW-1185">Reference proteome</keyword>
<proteinExistence type="predicted"/>